<protein>
    <submittedName>
        <fullName evidence="1">Uncharacterized protein</fullName>
    </submittedName>
</protein>
<organism evidence="1">
    <name type="scientific">marine metagenome</name>
    <dbReference type="NCBI Taxonomy" id="408172"/>
    <lineage>
        <taxon>unclassified sequences</taxon>
        <taxon>metagenomes</taxon>
        <taxon>ecological metagenomes</taxon>
    </lineage>
</organism>
<reference evidence="1" key="1">
    <citation type="submission" date="2018-05" db="EMBL/GenBank/DDBJ databases">
        <authorList>
            <person name="Lanie J.A."/>
            <person name="Ng W.-L."/>
            <person name="Kazmierczak K.M."/>
            <person name="Andrzejewski T.M."/>
            <person name="Davidsen T.M."/>
            <person name="Wayne K.J."/>
            <person name="Tettelin H."/>
            <person name="Glass J.I."/>
            <person name="Rusch D."/>
            <person name="Podicherti R."/>
            <person name="Tsui H.-C.T."/>
            <person name="Winkler M.E."/>
        </authorList>
    </citation>
    <scope>NUCLEOTIDE SEQUENCE</scope>
</reference>
<name>A0A382I2I0_9ZZZZ</name>
<feature type="non-terminal residue" evidence="1">
    <location>
        <position position="1"/>
    </location>
</feature>
<sequence length="31" mass="3492">EALKIWLKGISRVTRPSPPAEPVTIVQDPHR</sequence>
<gene>
    <name evidence="1" type="ORF">METZ01_LOCUS246718</name>
</gene>
<evidence type="ECO:0000313" key="1">
    <source>
        <dbReference type="EMBL" id="SVB93864.1"/>
    </source>
</evidence>
<accession>A0A382I2I0</accession>
<dbReference type="AlphaFoldDB" id="A0A382I2I0"/>
<dbReference type="EMBL" id="UINC01064826">
    <property type="protein sequence ID" value="SVB93864.1"/>
    <property type="molecule type" value="Genomic_DNA"/>
</dbReference>
<proteinExistence type="predicted"/>